<organism evidence="1 2">
    <name type="scientific">Cylicocyclus nassatus</name>
    <name type="common">Nematode worm</name>
    <dbReference type="NCBI Taxonomy" id="53992"/>
    <lineage>
        <taxon>Eukaryota</taxon>
        <taxon>Metazoa</taxon>
        <taxon>Ecdysozoa</taxon>
        <taxon>Nematoda</taxon>
        <taxon>Chromadorea</taxon>
        <taxon>Rhabditida</taxon>
        <taxon>Rhabditina</taxon>
        <taxon>Rhabditomorpha</taxon>
        <taxon>Strongyloidea</taxon>
        <taxon>Strongylidae</taxon>
        <taxon>Cylicocyclus</taxon>
    </lineage>
</organism>
<protein>
    <submittedName>
        <fullName evidence="1">Uncharacterized protein</fullName>
    </submittedName>
</protein>
<proteinExistence type="predicted"/>
<dbReference type="Proteomes" id="UP001176961">
    <property type="component" value="Unassembled WGS sequence"/>
</dbReference>
<keyword evidence="2" id="KW-1185">Reference proteome</keyword>
<dbReference type="EMBL" id="CATQJL010000305">
    <property type="protein sequence ID" value="CAJ0604179.1"/>
    <property type="molecule type" value="Genomic_DNA"/>
</dbReference>
<dbReference type="AlphaFoldDB" id="A0AA36H518"/>
<evidence type="ECO:0000313" key="2">
    <source>
        <dbReference type="Proteomes" id="UP001176961"/>
    </source>
</evidence>
<sequence>MYPRLSALRNHTIALLAGLGDQLHFPCRCCSLSLHPKAVCQQNNSQIQLAGYSGWSAGGSAFVLFNFRTLKVHVLHQIQRFNTLWKMVSKSEQVHINGATGRRIRF</sequence>
<accession>A0AA36H518</accession>
<name>A0AA36H518_CYLNA</name>
<gene>
    <name evidence="1" type="ORF">CYNAS_LOCUS16162</name>
</gene>
<evidence type="ECO:0000313" key="1">
    <source>
        <dbReference type="EMBL" id="CAJ0604179.1"/>
    </source>
</evidence>
<reference evidence="1" key="1">
    <citation type="submission" date="2023-07" db="EMBL/GenBank/DDBJ databases">
        <authorList>
            <consortium name="CYATHOMIX"/>
        </authorList>
    </citation>
    <scope>NUCLEOTIDE SEQUENCE</scope>
    <source>
        <strain evidence="1">N/A</strain>
    </source>
</reference>
<comment type="caution">
    <text evidence="1">The sequence shown here is derived from an EMBL/GenBank/DDBJ whole genome shotgun (WGS) entry which is preliminary data.</text>
</comment>